<dbReference type="PANTHER" id="PTHR38418:SF2">
    <property type="entry name" value="SUGAR ISOMERASE, KPSF_GUTQ (AFU_ORTHOLOGUE AFUA_6G08860)"/>
    <property type="match status" value="1"/>
</dbReference>
<dbReference type="Proteomes" id="UP000604765">
    <property type="component" value="Unassembled WGS sequence"/>
</dbReference>
<dbReference type="InterPro" id="IPR035474">
    <property type="entry name" value="SIS_Kpsf"/>
</dbReference>
<feature type="domain" description="SIS" evidence="2">
    <location>
        <begin position="35"/>
        <end position="178"/>
    </location>
</feature>
<dbReference type="CDD" id="cd05014">
    <property type="entry name" value="SIS_Kpsf"/>
    <property type="match status" value="1"/>
</dbReference>
<evidence type="ECO:0000259" key="2">
    <source>
        <dbReference type="PROSITE" id="PS51464"/>
    </source>
</evidence>
<dbReference type="PANTHER" id="PTHR38418">
    <property type="entry name" value="SUGAR ISOMERASE, KPSF/GUTQ (AFU_ORTHOLOGUE AFUA_6G08860)"/>
    <property type="match status" value="1"/>
</dbReference>
<accession>A0ABQ3VYY5</accession>
<dbReference type="EMBL" id="BNJR01000012">
    <property type="protein sequence ID" value="GHP13933.1"/>
    <property type="molecule type" value="Genomic_DNA"/>
</dbReference>
<dbReference type="RefSeq" id="WP_203629949.1">
    <property type="nucleotide sequence ID" value="NZ_BNJR01000012.1"/>
</dbReference>
<name>A0ABQ3VYY5_9LACO</name>
<evidence type="ECO:0000313" key="4">
    <source>
        <dbReference type="Proteomes" id="UP000604765"/>
    </source>
</evidence>
<organism evidence="3 4">
    <name type="scientific">Lentilactobacillus fungorum</name>
    <dbReference type="NCBI Taxonomy" id="2201250"/>
    <lineage>
        <taxon>Bacteria</taxon>
        <taxon>Bacillati</taxon>
        <taxon>Bacillota</taxon>
        <taxon>Bacilli</taxon>
        <taxon>Lactobacillales</taxon>
        <taxon>Lactobacillaceae</taxon>
        <taxon>Lentilactobacillus</taxon>
    </lineage>
</organism>
<evidence type="ECO:0000256" key="1">
    <source>
        <dbReference type="SAM" id="Coils"/>
    </source>
</evidence>
<sequence length="203" mass="21914">MNSVSIMHRVIEDEIAAVKNVEDRLQVNEKQYNQVIDEILNLKGRLIFTGVGKSGHIGEKLAATFASTGTPSFFMHATEAMHGDLGMVTKDDLVIDISNSGETKEAINPIDPIHRIGARIIGMTGNKESTLAQKSDYLLEVAVNGEADQFNLAPTKSSTAVLVVGDAIALAVSEEKHFTEVQFGMFHPGGALGQRLLKEGLIK</sequence>
<feature type="coiled-coil region" evidence="1">
    <location>
        <begin position="11"/>
        <end position="38"/>
    </location>
</feature>
<dbReference type="InterPro" id="IPR046348">
    <property type="entry name" value="SIS_dom_sf"/>
</dbReference>
<proteinExistence type="predicted"/>
<keyword evidence="3" id="KW-0413">Isomerase</keyword>
<keyword evidence="1" id="KW-0175">Coiled coil</keyword>
<dbReference type="Pfam" id="PF01380">
    <property type="entry name" value="SIS"/>
    <property type="match status" value="1"/>
</dbReference>
<dbReference type="Gene3D" id="3.40.50.10490">
    <property type="entry name" value="Glucose-6-phosphate isomerase like protein, domain 1"/>
    <property type="match status" value="1"/>
</dbReference>
<dbReference type="GO" id="GO:0016853">
    <property type="term" value="F:isomerase activity"/>
    <property type="evidence" value="ECO:0007669"/>
    <property type="project" value="UniProtKB-KW"/>
</dbReference>
<dbReference type="SUPFAM" id="SSF53697">
    <property type="entry name" value="SIS domain"/>
    <property type="match status" value="1"/>
</dbReference>
<keyword evidence="4" id="KW-1185">Reference proteome</keyword>
<gene>
    <name evidence="3" type="ORF">YK48G_13580</name>
</gene>
<evidence type="ECO:0000313" key="3">
    <source>
        <dbReference type="EMBL" id="GHP13933.1"/>
    </source>
</evidence>
<dbReference type="InterPro" id="IPR001347">
    <property type="entry name" value="SIS_dom"/>
</dbReference>
<dbReference type="PROSITE" id="PS51464">
    <property type="entry name" value="SIS"/>
    <property type="match status" value="1"/>
</dbReference>
<reference evidence="3 4" key="1">
    <citation type="journal article" date="2021" name="Int. J. Syst. Evol. Microbiol.">
        <title>Lentilactobacillus fungorum sp. nov., isolated from spent mushroom substrates.</title>
        <authorList>
            <person name="Tohno M."/>
            <person name="Tanizawa Y."/>
            <person name="Kojima Y."/>
            <person name="Sakamoto M."/>
            <person name="Ohkuma M."/>
            <person name="Kobayashi H."/>
        </authorList>
    </citation>
    <scope>NUCLEOTIDE SEQUENCE [LARGE SCALE GENOMIC DNA]</scope>
    <source>
        <strain evidence="3 4">YK48G</strain>
    </source>
</reference>
<protein>
    <submittedName>
        <fullName evidence="3">Isomerase</fullName>
    </submittedName>
</protein>
<comment type="caution">
    <text evidence="3">The sequence shown here is derived from an EMBL/GenBank/DDBJ whole genome shotgun (WGS) entry which is preliminary data.</text>
</comment>